<organism evidence="5 6">
    <name type="scientific">Janibacter alkaliphilus</name>
    <dbReference type="NCBI Taxonomy" id="1069963"/>
    <lineage>
        <taxon>Bacteria</taxon>
        <taxon>Bacillati</taxon>
        <taxon>Actinomycetota</taxon>
        <taxon>Actinomycetes</taxon>
        <taxon>Micrococcales</taxon>
        <taxon>Intrasporangiaceae</taxon>
        <taxon>Janibacter</taxon>
    </lineage>
</organism>
<sequence length="934" mass="100071">MLVNGDAGIGKSRLVAEVAHEAASAGHRVVSGHCIALSGAAQPWSPVVEIVEQLEHEAPEAVADAAASHPDLDALRSGRAKGVDAADPGQVARAVHALLTTVGEERPLLVVVEDIHWADSSSRELLTLLLTRGFRTPVTVVVTCRSDDLHRRHPAQDALAEWHRLPLVATLDLRPLAAEPMHALIRDLAGTPDAGARQQVVERADGNPFFAEQLVLGGGDGGDLSRLLRRRLERLDDPARQVIRAAAVAGRAVQHDLLAQVTGLDDDALDAALDQAIEQHILVPDTRESYGFRHALLGETVSDDLLPGARRRLHRAWLTALDGRPGVSADIARHAAAVGDLTTAADAAVAAAQAAEAVGGTREALQLYEDALGWIEDDPGRRGRVALAAAHAAELAGDQQRSRDLLEEVLAELDPQQHPVERALVLSEMAVWLTILDLPEDPGPLSQEAVRLVAGREDDDALQVMHARLQTLASLKEHDAAYQVADEIIALAERLGRPETRAEVVVDRARILSWREPERSYAGLTEALEDPALPLTGRLRARLRLGLIDRGAGRLVAAYEQLLDGVRTADALHRPYGPYGMEVRLHGGRTAMELGRWDEAEQLLAPPDDLPQPTRGFFEAATAELSAYRGEDVPLDLLDEARAWWPHDALLAVGCVAAMTELLGRAGEVDRLIDWVRYGLEVVDASWPSATQAFVRLGALATGQGADLLARGALTEPDLLRPMVEDWVRRADALDAADELVGGESRAWRARLQAEQHRFLAAAGEDVDAADVVRRWEASVAAFDALPHVPEAARSRVRLAVALVHAGRAAEAEPVADEARRTAERLGARPLIAELDALRASVEQAESAAHAGDDPGTEPEDDSLAAHPAATPLTPRESEVLALVAQGRTNGQVADELFISRKTVSVHVSNVLAKLGAATRGEAAALAREAGLLP</sequence>
<dbReference type="SMART" id="SM00421">
    <property type="entry name" value="HTH_LUXR"/>
    <property type="match status" value="1"/>
</dbReference>
<dbReference type="Pfam" id="PF00196">
    <property type="entry name" value="GerE"/>
    <property type="match status" value="1"/>
</dbReference>
<keyword evidence="2" id="KW-0067">ATP-binding</keyword>
<dbReference type="SUPFAM" id="SSF52540">
    <property type="entry name" value="P-loop containing nucleoside triphosphate hydrolases"/>
    <property type="match status" value="1"/>
</dbReference>
<dbReference type="GO" id="GO:0004016">
    <property type="term" value="F:adenylate cyclase activity"/>
    <property type="evidence" value="ECO:0007669"/>
    <property type="project" value="TreeGrafter"/>
</dbReference>
<accession>A0A852X2W7</accession>
<proteinExistence type="predicted"/>
<dbReference type="Proteomes" id="UP000592181">
    <property type="component" value="Unassembled WGS sequence"/>
</dbReference>
<evidence type="ECO:0000256" key="1">
    <source>
        <dbReference type="ARBA" id="ARBA00022741"/>
    </source>
</evidence>
<keyword evidence="5" id="KW-0238">DNA-binding</keyword>
<dbReference type="PROSITE" id="PS50043">
    <property type="entry name" value="HTH_LUXR_2"/>
    <property type="match status" value="1"/>
</dbReference>
<keyword evidence="6" id="KW-1185">Reference proteome</keyword>
<protein>
    <submittedName>
        <fullName evidence="5">DNA-binding CsgD family transcriptional regulator</fullName>
    </submittedName>
</protein>
<dbReference type="GO" id="GO:0003677">
    <property type="term" value="F:DNA binding"/>
    <property type="evidence" value="ECO:0007669"/>
    <property type="project" value="UniProtKB-KW"/>
</dbReference>
<dbReference type="PRINTS" id="PR00038">
    <property type="entry name" value="HTHLUXR"/>
</dbReference>
<gene>
    <name evidence="5" type="ORF">BJY28_001286</name>
</gene>
<dbReference type="Pfam" id="PF13191">
    <property type="entry name" value="AAA_16"/>
    <property type="match status" value="1"/>
</dbReference>
<dbReference type="GO" id="GO:0005737">
    <property type="term" value="C:cytoplasm"/>
    <property type="evidence" value="ECO:0007669"/>
    <property type="project" value="TreeGrafter"/>
</dbReference>
<evidence type="ECO:0000313" key="6">
    <source>
        <dbReference type="Proteomes" id="UP000592181"/>
    </source>
</evidence>
<dbReference type="CDD" id="cd06170">
    <property type="entry name" value="LuxR_C_like"/>
    <property type="match status" value="1"/>
</dbReference>
<dbReference type="InterPro" id="IPR000792">
    <property type="entry name" value="Tscrpt_reg_LuxR_C"/>
</dbReference>
<name>A0A852X2W7_9MICO</name>
<evidence type="ECO:0000256" key="3">
    <source>
        <dbReference type="SAM" id="MobiDB-lite"/>
    </source>
</evidence>
<evidence type="ECO:0000313" key="5">
    <source>
        <dbReference type="EMBL" id="NYG36817.1"/>
    </source>
</evidence>
<evidence type="ECO:0000259" key="4">
    <source>
        <dbReference type="PROSITE" id="PS50043"/>
    </source>
</evidence>
<dbReference type="InterPro" id="IPR036388">
    <property type="entry name" value="WH-like_DNA-bd_sf"/>
</dbReference>
<reference evidence="5 6" key="1">
    <citation type="submission" date="2020-07" db="EMBL/GenBank/DDBJ databases">
        <title>Sequencing the genomes of 1000 actinobacteria strains.</title>
        <authorList>
            <person name="Klenk H.-P."/>
        </authorList>
    </citation>
    <scope>NUCLEOTIDE SEQUENCE [LARGE SCALE GENOMIC DNA]</scope>
    <source>
        <strain evidence="5 6">DSM 24723</strain>
    </source>
</reference>
<comment type="caution">
    <text evidence="5">The sequence shown here is derived from an EMBL/GenBank/DDBJ whole genome shotgun (WGS) entry which is preliminary data.</text>
</comment>
<dbReference type="InterPro" id="IPR027417">
    <property type="entry name" value="P-loop_NTPase"/>
</dbReference>
<dbReference type="SUPFAM" id="SSF46894">
    <property type="entry name" value="C-terminal effector domain of the bipartite response regulators"/>
    <property type="match status" value="1"/>
</dbReference>
<dbReference type="PANTHER" id="PTHR16305:SF35">
    <property type="entry name" value="TRANSCRIPTIONAL ACTIVATOR DOMAIN"/>
    <property type="match status" value="1"/>
</dbReference>
<dbReference type="GO" id="GO:0006355">
    <property type="term" value="P:regulation of DNA-templated transcription"/>
    <property type="evidence" value="ECO:0007669"/>
    <property type="project" value="InterPro"/>
</dbReference>
<dbReference type="Gene3D" id="1.10.10.10">
    <property type="entry name" value="Winged helix-like DNA-binding domain superfamily/Winged helix DNA-binding domain"/>
    <property type="match status" value="1"/>
</dbReference>
<keyword evidence="1" id="KW-0547">Nucleotide-binding</keyword>
<dbReference type="EMBL" id="JACBZX010000001">
    <property type="protein sequence ID" value="NYG36817.1"/>
    <property type="molecule type" value="Genomic_DNA"/>
</dbReference>
<dbReference type="InterPro" id="IPR041664">
    <property type="entry name" value="AAA_16"/>
</dbReference>
<feature type="domain" description="HTH luxR-type" evidence="4">
    <location>
        <begin position="866"/>
        <end position="931"/>
    </location>
</feature>
<evidence type="ECO:0000256" key="2">
    <source>
        <dbReference type="ARBA" id="ARBA00022840"/>
    </source>
</evidence>
<dbReference type="PROSITE" id="PS00622">
    <property type="entry name" value="HTH_LUXR_1"/>
    <property type="match status" value="1"/>
</dbReference>
<dbReference type="InterPro" id="IPR016032">
    <property type="entry name" value="Sig_transdc_resp-reg_C-effctor"/>
</dbReference>
<feature type="region of interest" description="Disordered" evidence="3">
    <location>
        <begin position="843"/>
        <end position="872"/>
    </location>
</feature>
<dbReference type="GO" id="GO:0005524">
    <property type="term" value="F:ATP binding"/>
    <property type="evidence" value="ECO:0007669"/>
    <property type="project" value="UniProtKB-KW"/>
</dbReference>
<dbReference type="PANTHER" id="PTHR16305">
    <property type="entry name" value="TESTICULAR SOLUBLE ADENYLYL CYCLASE"/>
    <property type="match status" value="1"/>
</dbReference>
<dbReference type="AlphaFoldDB" id="A0A852X2W7"/>